<dbReference type="SUPFAM" id="SSF103481">
    <property type="entry name" value="Multidrug resistance efflux transporter EmrE"/>
    <property type="match status" value="2"/>
</dbReference>
<evidence type="ECO:0000256" key="5">
    <source>
        <dbReference type="ARBA" id="ARBA00022989"/>
    </source>
</evidence>
<name>A0ABP5ZVU6_9ACTN</name>
<accession>A0ABP5ZVU6</accession>
<feature type="transmembrane region" description="Helical" evidence="8">
    <location>
        <begin position="223"/>
        <end position="242"/>
    </location>
</feature>
<dbReference type="PANTHER" id="PTHR42920">
    <property type="entry name" value="OS03G0707200 PROTEIN-RELATED"/>
    <property type="match status" value="1"/>
</dbReference>
<feature type="transmembrane region" description="Helical" evidence="8">
    <location>
        <begin position="96"/>
        <end position="114"/>
    </location>
</feature>
<feature type="transmembrane region" description="Helical" evidence="8">
    <location>
        <begin position="71"/>
        <end position="90"/>
    </location>
</feature>
<evidence type="ECO:0000256" key="8">
    <source>
        <dbReference type="SAM" id="Phobius"/>
    </source>
</evidence>
<evidence type="ECO:0000256" key="6">
    <source>
        <dbReference type="ARBA" id="ARBA00023136"/>
    </source>
</evidence>
<gene>
    <name evidence="10" type="ORF">GCM10010406_47640</name>
</gene>
<sequence>MRTRSRTAAGLAGDLPVLLVAVVWGSSYLAAKNLATEDSVAGMLVLRFGVVLPLFGLAVRRALRRLGAAELRGGALLGTVLAVVFLLETYGVVHTSATNAGLIISLTMVFTPLAESLVSRTPLPRAFTAAAVLSVLGVVLLTWGGGFTAPSAGDLLMLGAAVVRTAHVLVMHRRRALRKADPLALTWVQLASATVVFALLAPFTGKSPVELAGEYGTEQWLNLLYLSAFCTLFAFLVQMWAVRRTSPSRVSLLLGTEPLWAAVFGVALAGDRPGAAGLAGMVLVLAGTEWGRRTAAPAPSPAQAPPAAQGTPPAARTAPATPGAPAAPGSAAPAAPGVSAAPAAAPSAVGGTGGTGGTGPS</sequence>
<comment type="caution">
    <text evidence="10">The sequence shown here is derived from an EMBL/GenBank/DDBJ whole genome shotgun (WGS) entry which is preliminary data.</text>
</comment>
<dbReference type="InterPro" id="IPR051258">
    <property type="entry name" value="Diverse_Substrate_Transporter"/>
</dbReference>
<feature type="region of interest" description="Disordered" evidence="7">
    <location>
        <begin position="294"/>
        <end position="361"/>
    </location>
</feature>
<keyword evidence="6 8" id="KW-0472">Membrane</keyword>
<feature type="domain" description="EamA" evidence="9">
    <location>
        <begin position="152"/>
        <end position="288"/>
    </location>
</feature>
<evidence type="ECO:0000256" key="2">
    <source>
        <dbReference type="ARBA" id="ARBA00007362"/>
    </source>
</evidence>
<keyword evidence="3" id="KW-1003">Cell membrane</keyword>
<dbReference type="RefSeq" id="WP_425582746.1">
    <property type="nucleotide sequence ID" value="NZ_BAAATA010000038.1"/>
</dbReference>
<keyword evidence="5 8" id="KW-1133">Transmembrane helix</keyword>
<evidence type="ECO:0000256" key="7">
    <source>
        <dbReference type="SAM" id="MobiDB-lite"/>
    </source>
</evidence>
<evidence type="ECO:0000313" key="11">
    <source>
        <dbReference type="Proteomes" id="UP001501358"/>
    </source>
</evidence>
<feature type="domain" description="EamA" evidence="9">
    <location>
        <begin position="13"/>
        <end position="142"/>
    </location>
</feature>
<feature type="transmembrane region" description="Helical" evidence="8">
    <location>
        <begin position="7"/>
        <end position="28"/>
    </location>
</feature>
<feature type="compositionally biased region" description="Gly residues" evidence="7">
    <location>
        <begin position="350"/>
        <end position="361"/>
    </location>
</feature>
<evidence type="ECO:0000259" key="9">
    <source>
        <dbReference type="Pfam" id="PF00892"/>
    </source>
</evidence>
<dbReference type="InterPro" id="IPR037185">
    <property type="entry name" value="EmrE-like"/>
</dbReference>
<feature type="transmembrane region" description="Helical" evidence="8">
    <location>
        <begin position="40"/>
        <end position="59"/>
    </location>
</feature>
<comment type="subcellular location">
    <subcellularLocation>
        <location evidence="1">Cell membrane</location>
        <topology evidence="1">Multi-pass membrane protein</topology>
    </subcellularLocation>
</comment>
<feature type="transmembrane region" description="Helical" evidence="8">
    <location>
        <begin position="126"/>
        <end position="146"/>
    </location>
</feature>
<evidence type="ECO:0000256" key="1">
    <source>
        <dbReference type="ARBA" id="ARBA00004651"/>
    </source>
</evidence>
<dbReference type="InterPro" id="IPR000620">
    <property type="entry name" value="EamA_dom"/>
</dbReference>
<proteinExistence type="inferred from homology"/>
<dbReference type="Proteomes" id="UP001501358">
    <property type="component" value="Unassembled WGS sequence"/>
</dbReference>
<dbReference type="PANTHER" id="PTHR42920:SF5">
    <property type="entry name" value="EAMA DOMAIN-CONTAINING PROTEIN"/>
    <property type="match status" value="1"/>
</dbReference>
<feature type="transmembrane region" description="Helical" evidence="8">
    <location>
        <begin position="183"/>
        <end position="203"/>
    </location>
</feature>
<keyword evidence="4 8" id="KW-0812">Transmembrane</keyword>
<dbReference type="EMBL" id="BAAATA010000038">
    <property type="protein sequence ID" value="GAA2505443.1"/>
    <property type="molecule type" value="Genomic_DNA"/>
</dbReference>
<organism evidence="10 11">
    <name type="scientific">Streptomyces thermolineatus</name>
    <dbReference type="NCBI Taxonomy" id="44033"/>
    <lineage>
        <taxon>Bacteria</taxon>
        <taxon>Bacillati</taxon>
        <taxon>Actinomycetota</taxon>
        <taxon>Actinomycetes</taxon>
        <taxon>Kitasatosporales</taxon>
        <taxon>Streptomycetaceae</taxon>
        <taxon>Streptomyces</taxon>
    </lineage>
</organism>
<evidence type="ECO:0000313" key="10">
    <source>
        <dbReference type="EMBL" id="GAA2505443.1"/>
    </source>
</evidence>
<evidence type="ECO:0000256" key="3">
    <source>
        <dbReference type="ARBA" id="ARBA00022475"/>
    </source>
</evidence>
<feature type="compositionally biased region" description="Low complexity" evidence="7">
    <location>
        <begin position="305"/>
        <end position="349"/>
    </location>
</feature>
<reference evidence="11" key="1">
    <citation type="journal article" date="2019" name="Int. J. Syst. Evol. Microbiol.">
        <title>The Global Catalogue of Microorganisms (GCM) 10K type strain sequencing project: providing services to taxonomists for standard genome sequencing and annotation.</title>
        <authorList>
            <consortium name="The Broad Institute Genomics Platform"/>
            <consortium name="The Broad Institute Genome Sequencing Center for Infectious Disease"/>
            <person name="Wu L."/>
            <person name="Ma J."/>
        </authorList>
    </citation>
    <scope>NUCLEOTIDE SEQUENCE [LARGE SCALE GENOMIC DNA]</scope>
    <source>
        <strain evidence="11">JCM 6307</strain>
    </source>
</reference>
<keyword evidence="11" id="KW-1185">Reference proteome</keyword>
<dbReference type="Pfam" id="PF00892">
    <property type="entry name" value="EamA"/>
    <property type="match status" value="2"/>
</dbReference>
<protein>
    <submittedName>
        <fullName evidence="10">DMT family transporter</fullName>
    </submittedName>
</protein>
<evidence type="ECO:0000256" key="4">
    <source>
        <dbReference type="ARBA" id="ARBA00022692"/>
    </source>
</evidence>
<feature type="transmembrane region" description="Helical" evidence="8">
    <location>
        <begin position="152"/>
        <end position="171"/>
    </location>
</feature>
<comment type="similarity">
    <text evidence="2">Belongs to the EamA transporter family.</text>
</comment>